<dbReference type="HOGENOM" id="CLU_2641029_0_0_1"/>
<protein>
    <submittedName>
        <fullName evidence="1">Uncharacterized protein</fullName>
    </submittedName>
</protein>
<accession>A7SPS6</accession>
<organism evidence="1 2">
    <name type="scientific">Nematostella vectensis</name>
    <name type="common">Starlet sea anemone</name>
    <dbReference type="NCBI Taxonomy" id="45351"/>
    <lineage>
        <taxon>Eukaryota</taxon>
        <taxon>Metazoa</taxon>
        <taxon>Cnidaria</taxon>
        <taxon>Anthozoa</taxon>
        <taxon>Hexacorallia</taxon>
        <taxon>Actiniaria</taxon>
        <taxon>Edwardsiidae</taxon>
        <taxon>Nematostella</taxon>
    </lineage>
</organism>
<evidence type="ECO:0000313" key="2">
    <source>
        <dbReference type="Proteomes" id="UP000001593"/>
    </source>
</evidence>
<keyword evidence="2" id="KW-1185">Reference proteome</keyword>
<proteinExistence type="predicted"/>
<name>A7SPS6_NEMVE</name>
<sequence length="77" mass="8471">MDRGSFYCCIKGENNTNTEDTTGCQEFLLRVKGPTRATTGPVLTGTQWDPRSGSTRYTASRIAIVLPGLLWMSRTAL</sequence>
<evidence type="ECO:0000313" key="1">
    <source>
        <dbReference type="EMBL" id="EDO34321.1"/>
    </source>
</evidence>
<dbReference type="InParanoid" id="A7SPS6"/>
<reference evidence="1 2" key="1">
    <citation type="journal article" date="2007" name="Science">
        <title>Sea anemone genome reveals ancestral eumetazoan gene repertoire and genomic organization.</title>
        <authorList>
            <person name="Putnam N.H."/>
            <person name="Srivastava M."/>
            <person name="Hellsten U."/>
            <person name="Dirks B."/>
            <person name="Chapman J."/>
            <person name="Salamov A."/>
            <person name="Terry A."/>
            <person name="Shapiro H."/>
            <person name="Lindquist E."/>
            <person name="Kapitonov V.V."/>
            <person name="Jurka J."/>
            <person name="Genikhovich G."/>
            <person name="Grigoriev I.V."/>
            <person name="Lucas S.M."/>
            <person name="Steele R.E."/>
            <person name="Finnerty J.R."/>
            <person name="Technau U."/>
            <person name="Martindale M.Q."/>
            <person name="Rokhsar D.S."/>
        </authorList>
    </citation>
    <scope>NUCLEOTIDE SEQUENCE [LARGE SCALE GENOMIC DNA]</scope>
    <source>
        <strain evidence="2">CH2 X CH6</strain>
    </source>
</reference>
<gene>
    <name evidence="1" type="ORF">NEMVEDRAFT_v1g246646</name>
</gene>
<dbReference type="Proteomes" id="UP000001593">
    <property type="component" value="Unassembled WGS sequence"/>
</dbReference>
<dbReference type="EMBL" id="DS469736">
    <property type="protein sequence ID" value="EDO34321.1"/>
    <property type="molecule type" value="Genomic_DNA"/>
</dbReference>
<dbReference type="AlphaFoldDB" id="A7SPS6"/>